<protein>
    <submittedName>
        <fullName evidence="1">Uncharacterized protein</fullName>
    </submittedName>
</protein>
<evidence type="ECO:0000313" key="1">
    <source>
        <dbReference type="EMBL" id="KAI8532452.1"/>
    </source>
</evidence>
<proteinExistence type="predicted"/>
<dbReference type="EMBL" id="CM046398">
    <property type="protein sequence ID" value="KAI8532452.1"/>
    <property type="molecule type" value="Genomic_DNA"/>
</dbReference>
<accession>A0ACC0LVW7</accession>
<evidence type="ECO:0000313" key="2">
    <source>
        <dbReference type="Proteomes" id="UP001062846"/>
    </source>
</evidence>
<gene>
    <name evidence="1" type="ORF">RHMOL_Rhmol11G0215400</name>
</gene>
<sequence length="141" mass="15393">MEGPMRSWGEGLGDLRGSGVGDSVEGVGHHQSWNLEGGPDSETPSYASFRVSRGLCRHHAHPGASLAPGFLNSVEQKSLIVLLQTTRLLDSCASPTPENLSIVRPMLPKELVQNTVHEAKTCWEICISRCHTAILFDRLTY</sequence>
<organism evidence="1 2">
    <name type="scientific">Rhododendron molle</name>
    <name type="common">Chinese azalea</name>
    <name type="synonym">Azalea mollis</name>
    <dbReference type="NCBI Taxonomy" id="49168"/>
    <lineage>
        <taxon>Eukaryota</taxon>
        <taxon>Viridiplantae</taxon>
        <taxon>Streptophyta</taxon>
        <taxon>Embryophyta</taxon>
        <taxon>Tracheophyta</taxon>
        <taxon>Spermatophyta</taxon>
        <taxon>Magnoliopsida</taxon>
        <taxon>eudicotyledons</taxon>
        <taxon>Gunneridae</taxon>
        <taxon>Pentapetalae</taxon>
        <taxon>asterids</taxon>
        <taxon>Ericales</taxon>
        <taxon>Ericaceae</taxon>
        <taxon>Ericoideae</taxon>
        <taxon>Rhodoreae</taxon>
        <taxon>Rhododendron</taxon>
    </lineage>
</organism>
<name>A0ACC0LVW7_RHOML</name>
<keyword evidence="2" id="KW-1185">Reference proteome</keyword>
<reference evidence="1" key="1">
    <citation type="submission" date="2022-02" db="EMBL/GenBank/DDBJ databases">
        <title>Plant Genome Project.</title>
        <authorList>
            <person name="Zhang R.-G."/>
        </authorList>
    </citation>
    <scope>NUCLEOTIDE SEQUENCE</scope>
    <source>
        <strain evidence="1">AT1</strain>
    </source>
</reference>
<dbReference type="Proteomes" id="UP001062846">
    <property type="component" value="Chromosome 11"/>
</dbReference>
<comment type="caution">
    <text evidence="1">The sequence shown here is derived from an EMBL/GenBank/DDBJ whole genome shotgun (WGS) entry which is preliminary data.</text>
</comment>